<dbReference type="EMBL" id="CP094326">
    <property type="protein sequence ID" value="UNY98969.1"/>
    <property type="molecule type" value="Genomic_DNA"/>
</dbReference>
<dbReference type="SUPFAM" id="SSF54593">
    <property type="entry name" value="Glyoxalase/Bleomycin resistance protein/Dihydroxybiphenyl dioxygenase"/>
    <property type="match status" value="1"/>
</dbReference>
<dbReference type="Proteomes" id="UP000829476">
    <property type="component" value="Chromosome"/>
</dbReference>
<dbReference type="RefSeq" id="WP_242937371.1">
    <property type="nucleotide sequence ID" value="NZ_CP094326.1"/>
</dbReference>
<sequence>MKVKELILYTPNMEEQRTFYHKTLGFPLLVNSNEKISFQTGESTLSFLKRNTAVPGHFAFNIPPYTEQYALEWLKQRVELLPFENNDIIDFSGWNARALYFYDADKNIVEFIARRNLEIKEETGFSIESVINISEVGIATTDIERVYNALNLTKKLPVYDGSFARFCAAGNEEGLFILVNKNEKKWFPTGDEVLFTDLEVRGDYNFIYKNGKIIIQK</sequence>
<organism evidence="1 2">
    <name type="scientific">Zhouia spongiae</name>
    <dbReference type="NCBI Taxonomy" id="2202721"/>
    <lineage>
        <taxon>Bacteria</taxon>
        <taxon>Pseudomonadati</taxon>
        <taxon>Bacteroidota</taxon>
        <taxon>Flavobacteriia</taxon>
        <taxon>Flavobacteriales</taxon>
        <taxon>Flavobacteriaceae</taxon>
        <taxon>Zhouia</taxon>
    </lineage>
</organism>
<dbReference type="Gene3D" id="3.10.180.10">
    <property type="entry name" value="2,3-Dihydroxybiphenyl 1,2-Dioxygenase, domain 1"/>
    <property type="match status" value="1"/>
</dbReference>
<proteinExistence type="predicted"/>
<evidence type="ECO:0000313" key="2">
    <source>
        <dbReference type="Proteomes" id="UP000829476"/>
    </source>
</evidence>
<dbReference type="InterPro" id="IPR029068">
    <property type="entry name" value="Glyas_Bleomycin-R_OHBP_Dase"/>
</dbReference>
<evidence type="ECO:0000313" key="1">
    <source>
        <dbReference type="EMBL" id="UNY98969.1"/>
    </source>
</evidence>
<keyword evidence="2" id="KW-1185">Reference proteome</keyword>
<reference evidence="1 2" key="1">
    <citation type="journal article" date="2018" name="Int. J. Syst. Evol. Microbiol.">
        <title>Zhouia spongiae sp. nov., isolated from a marine sponge.</title>
        <authorList>
            <person name="Zhuang L."/>
            <person name="Lin B."/>
            <person name="Qin F."/>
            <person name="Luo L."/>
        </authorList>
    </citation>
    <scope>NUCLEOTIDE SEQUENCE [LARGE SCALE GENOMIC DNA]</scope>
    <source>
        <strain evidence="1 2">HN-Y44</strain>
    </source>
</reference>
<name>A0ABY3YMA5_9FLAO</name>
<gene>
    <name evidence="1" type="ORF">MQE36_01140</name>
</gene>
<protein>
    <submittedName>
        <fullName evidence="1">VOC family protein</fullName>
    </submittedName>
</protein>
<accession>A0ABY3YMA5</accession>